<name>A0A915AIW6_PARUN</name>
<dbReference type="AlphaFoldDB" id="A0A915AIW6"/>
<proteinExistence type="predicted"/>
<dbReference type="WBParaSite" id="PgR007_g002_t02">
    <property type="protein sequence ID" value="PgR007_g002_t02"/>
    <property type="gene ID" value="PgR007_g002"/>
</dbReference>
<sequence length="73" mass="8220">MCWNTTLRVSFKRRKHTKRALRSFSTTSGVAQLAKSSGRGLISRAVQRDVIMEVLPVSLHLFMTLTGGEQNTR</sequence>
<protein>
    <submittedName>
        <fullName evidence="2">Bestrophin homolog</fullName>
    </submittedName>
</protein>
<dbReference type="Proteomes" id="UP000887569">
    <property type="component" value="Unplaced"/>
</dbReference>
<evidence type="ECO:0000313" key="1">
    <source>
        <dbReference type="Proteomes" id="UP000887569"/>
    </source>
</evidence>
<accession>A0A915AIW6</accession>
<keyword evidence="1" id="KW-1185">Reference proteome</keyword>
<evidence type="ECO:0000313" key="2">
    <source>
        <dbReference type="WBParaSite" id="PgR007_g002_t02"/>
    </source>
</evidence>
<reference evidence="2" key="1">
    <citation type="submission" date="2022-11" db="UniProtKB">
        <authorList>
            <consortium name="WormBaseParasite"/>
        </authorList>
    </citation>
    <scope>IDENTIFICATION</scope>
</reference>
<organism evidence="1 2">
    <name type="scientific">Parascaris univalens</name>
    <name type="common">Nematode worm</name>
    <dbReference type="NCBI Taxonomy" id="6257"/>
    <lineage>
        <taxon>Eukaryota</taxon>
        <taxon>Metazoa</taxon>
        <taxon>Ecdysozoa</taxon>
        <taxon>Nematoda</taxon>
        <taxon>Chromadorea</taxon>
        <taxon>Rhabditida</taxon>
        <taxon>Spirurina</taxon>
        <taxon>Ascaridomorpha</taxon>
        <taxon>Ascaridoidea</taxon>
        <taxon>Ascarididae</taxon>
        <taxon>Parascaris</taxon>
    </lineage>
</organism>